<accession>A0A0G1GVJ0</accession>
<dbReference type="Gene3D" id="3.40.50.1000">
    <property type="entry name" value="HAD superfamily/HAD-like"/>
    <property type="match status" value="1"/>
</dbReference>
<dbReference type="SFLD" id="SFLDG01129">
    <property type="entry name" value="C1.5:_HAD__Beta-PGM__Phosphata"/>
    <property type="match status" value="1"/>
</dbReference>
<dbReference type="InterPro" id="IPR041492">
    <property type="entry name" value="HAD_2"/>
</dbReference>
<evidence type="ECO:0000313" key="1">
    <source>
        <dbReference type="EMBL" id="KKT11402.1"/>
    </source>
</evidence>
<gene>
    <name evidence="1" type="ORF">UV91_C0006G0031</name>
</gene>
<dbReference type="GO" id="GO:0008967">
    <property type="term" value="F:phosphoglycolate phosphatase activity"/>
    <property type="evidence" value="ECO:0007669"/>
    <property type="project" value="TreeGrafter"/>
</dbReference>
<dbReference type="GO" id="GO:0006281">
    <property type="term" value="P:DNA repair"/>
    <property type="evidence" value="ECO:0007669"/>
    <property type="project" value="TreeGrafter"/>
</dbReference>
<dbReference type="GO" id="GO:0005829">
    <property type="term" value="C:cytosol"/>
    <property type="evidence" value="ECO:0007669"/>
    <property type="project" value="TreeGrafter"/>
</dbReference>
<sequence>MKLVIFDFDGVLVNTNELSYQIHKIKNKDLTWKSYQEYSNGNFHEGYEKAVKEGKHLPADDFYGEYEKGLNALTMHDALHNLILSLVKNYRLVVVSSTNSSYIKDFLAKENLSEYFTDILGADVHRSKVFKIKTILKKYKLSPEESVFITDTLGDIKEAKECNVESIGVSWGLHEKKNLLKENPFVVVDIPEELEEKIEEFFK</sequence>
<dbReference type="Gene3D" id="1.10.150.240">
    <property type="entry name" value="Putative phosphatase, domain 2"/>
    <property type="match status" value="1"/>
</dbReference>
<name>A0A0G1GVJ0_9BACT</name>
<comment type="caution">
    <text evidence="1">The sequence shown here is derived from an EMBL/GenBank/DDBJ whole genome shotgun (WGS) entry which is preliminary data.</text>
</comment>
<dbReference type="AlphaFoldDB" id="A0A0G1GVJ0"/>
<protein>
    <submittedName>
        <fullName evidence="1">Putative phosphatase</fullName>
    </submittedName>
</protein>
<reference evidence="1 2" key="1">
    <citation type="journal article" date="2015" name="Nature">
        <title>rRNA introns, odd ribosomes, and small enigmatic genomes across a large radiation of phyla.</title>
        <authorList>
            <person name="Brown C.T."/>
            <person name="Hug L.A."/>
            <person name="Thomas B.C."/>
            <person name="Sharon I."/>
            <person name="Castelle C.J."/>
            <person name="Singh A."/>
            <person name="Wilkins M.J."/>
            <person name="Williams K.H."/>
            <person name="Banfield J.F."/>
        </authorList>
    </citation>
    <scope>NUCLEOTIDE SEQUENCE [LARGE SCALE GENOMIC DNA]</scope>
</reference>
<dbReference type="InterPro" id="IPR023214">
    <property type="entry name" value="HAD_sf"/>
</dbReference>
<dbReference type="InterPro" id="IPR050155">
    <property type="entry name" value="HAD-like_hydrolase_sf"/>
</dbReference>
<evidence type="ECO:0000313" key="2">
    <source>
        <dbReference type="Proteomes" id="UP000033907"/>
    </source>
</evidence>
<dbReference type="InterPro" id="IPR023198">
    <property type="entry name" value="PGP-like_dom2"/>
</dbReference>
<dbReference type="InterPro" id="IPR036412">
    <property type="entry name" value="HAD-like_sf"/>
</dbReference>
<dbReference type="SFLD" id="SFLDS00003">
    <property type="entry name" value="Haloacid_Dehalogenase"/>
    <property type="match status" value="1"/>
</dbReference>
<dbReference type="Pfam" id="PF13419">
    <property type="entry name" value="HAD_2"/>
    <property type="match status" value="1"/>
</dbReference>
<organism evidence="1 2">
    <name type="scientific">Candidatus Nomurabacteria bacterium GW2011_GWF2_43_24</name>
    <dbReference type="NCBI Taxonomy" id="1618778"/>
    <lineage>
        <taxon>Bacteria</taxon>
        <taxon>Candidatus Nomuraibacteriota</taxon>
    </lineage>
</organism>
<proteinExistence type="predicted"/>
<dbReference type="PANTHER" id="PTHR43434:SF1">
    <property type="entry name" value="PHOSPHOGLYCOLATE PHOSPHATASE"/>
    <property type="match status" value="1"/>
</dbReference>
<dbReference type="Proteomes" id="UP000033907">
    <property type="component" value="Unassembled WGS sequence"/>
</dbReference>
<dbReference type="EMBL" id="LCGH01000006">
    <property type="protein sequence ID" value="KKT11402.1"/>
    <property type="molecule type" value="Genomic_DNA"/>
</dbReference>
<dbReference type="SUPFAM" id="SSF56784">
    <property type="entry name" value="HAD-like"/>
    <property type="match status" value="1"/>
</dbReference>
<dbReference type="PANTHER" id="PTHR43434">
    <property type="entry name" value="PHOSPHOGLYCOLATE PHOSPHATASE"/>
    <property type="match status" value="1"/>
</dbReference>